<dbReference type="PANTHER" id="PTHR45339:SF1">
    <property type="entry name" value="HYBRID SIGNAL TRANSDUCTION HISTIDINE KINASE J"/>
    <property type="match status" value="1"/>
</dbReference>
<evidence type="ECO:0000256" key="3">
    <source>
        <dbReference type="PROSITE-ProRule" id="PRU00169"/>
    </source>
</evidence>
<name>A0A974P1P5_9CAUL</name>
<evidence type="ECO:0000256" key="2">
    <source>
        <dbReference type="ARBA" id="ARBA00023012"/>
    </source>
</evidence>
<organism evidence="5">
    <name type="scientific">Phenylobacterium glaciei</name>
    <dbReference type="NCBI Taxonomy" id="2803784"/>
    <lineage>
        <taxon>Bacteria</taxon>
        <taxon>Pseudomonadati</taxon>
        <taxon>Pseudomonadota</taxon>
        <taxon>Alphaproteobacteria</taxon>
        <taxon>Caulobacterales</taxon>
        <taxon>Caulobacteraceae</taxon>
        <taxon>Phenylobacterium</taxon>
    </lineage>
</organism>
<dbReference type="SUPFAM" id="SSF52172">
    <property type="entry name" value="CheY-like"/>
    <property type="match status" value="1"/>
</dbReference>
<dbReference type="CDD" id="cd17546">
    <property type="entry name" value="REC_hyHK_CKI1_RcsC-like"/>
    <property type="match status" value="1"/>
</dbReference>
<dbReference type="AlphaFoldDB" id="A0A974P1P5"/>
<protein>
    <submittedName>
        <fullName evidence="5">Response regulator</fullName>
    </submittedName>
</protein>
<dbReference type="PROSITE" id="PS50110">
    <property type="entry name" value="RESPONSE_REGULATORY"/>
    <property type="match status" value="1"/>
</dbReference>
<dbReference type="InterPro" id="IPR001789">
    <property type="entry name" value="Sig_transdc_resp-reg_receiver"/>
</dbReference>
<evidence type="ECO:0000313" key="5">
    <source>
        <dbReference type="EMBL" id="QQZ49631.1"/>
    </source>
</evidence>
<keyword evidence="1 3" id="KW-0597">Phosphoprotein</keyword>
<dbReference type="EMBL" id="CP068570">
    <property type="protein sequence ID" value="QQZ49631.1"/>
    <property type="molecule type" value="Genomic_DNA"/>
</dbReference>
<dbReference type="InterPro" id="IPR011006">
    <property type="entry name" value="CheY-like_superfamily"/>
</dbReference>
<dbReference type="Gene3D" id="3.40.50.2300">
    <property type="match status" value="1"/>
</dbReference>
<feature type="modified residue" description="4-aspartylphosphate" evidence="3">
    <location>
        <position position="25"/>
    </location>
</feature>
<dbReference type="Pfam" id="PF00072">
    <property type="entry name" value="Response_reg"/>
    <property type="match status" value="1"/>
</dbReference>
<dbReference type="SMART" id="SM00448">
    <property type="entry name" value="REC"/>
    <property type="match status" value="1"/>
</dbReference>
<proteinExistence type="predicted"/>
<gene>
    <name evidence="5" type="ORF">JKL49_22460</name>
</gene>
<sequence length="101" mass="10710">MVLAENGEEAVAAARDGTCDLILMDVHMPRMDGLEATRLIRGLGGACATIPIIAMSADVMPEMEERCLKAGMVDAVGKPIQIEALHAVLAKWLDHAREAAA</sequence>
<dbReference type="PANTHER" id="PTHR45339">
    <property type="entry name" value="HYBRID SIGNAL TRANSDUCTION HISTIDINE KINASE J"/>
    <property type="match status" value="1"/>
</dbReference>
<feature type="domain" description="Response regulatory" evidence="4">
    <location>
        <begin position="1"/>
        <end position="93"/>
    </location>
</feature>
<reference evidence="5" key="1">
    <citation type="submission" date="2021-01" db="EMBL/GenBank/DDBJ databases">
        <title>Genome sequence of Phenylobacterium sp. 20VBR1 isolated from a valley glaceir, Ny-Alesund, Svalbard.</title>
        <authorList>
            <person name="Thomas F.A."/>
            <person name="Krishnan K.P."/>
            <person name="Sinha R.K."/>
        </authorList>
    </citation>
    <scope>NUCLEOTIDE SEQUENCE</scope>
    <source>
        <strain evidence="5">20VBR1</strain>
    </source>
</reference>
<evidence type="ECO:0000256" key="1">
    <source>
        <dbReference type="ARBA" id="ARBA00022553"/>
    </source>
</evidence>
<keyword evidence="2" id="KW-0902">Two-component regulatory system</keyword>
<dbReference type="GO" id="GO:0000160">
    <property type="term" value="P:phosphorelay signal transduction system"/>
    <property type="evidence" value="ECO:0007669"/>
    <property type="project" value="UniProtKB-KW"/>
</dbReference>
<accession>A0A974P1P5</accession>
<evidence type="ECO:0000259" key="4">
    <source>
        <dbReference type="PROSITE" id="PS50110"/>
    </source>
</evidence>